<dbReference type="EMBL" id="OZ020098">
    <property type="protein sequence ID" value="CAK9269853.1"/>
    <property type="molecule type" value="Genomic_DNA"/>
</dbReference>
<gene>
    <name evidence="9" type="ORF">CSSPJE1EN1_LOCUS15331</name>
</gene>
<keyword evidence="5" id="KW-0472">Membrane</keyword>
<evidence type="ECO:0000313" key="10">
    <source>
        <dbReference type="Proteomes" id="UP001497444"/>
    </source>
</evidence>
<dbReference type="SMART" id="SM00837">
    <property type="entry name" value="DPBB_1"/>
    <property type="match status" value="1"/>
</dbReference>
<comment type="subcellular location">
    <subcellularLocation>
        <location evidence="6">Secreted</location>
        <location evidence="6">Cell wall</location>
    </subcellularLocation>
    <subcellularLocation>
        <location evidence="6">Membrane</location>
        <topology evidence="6">Peripheral membrane protein</topology>
    </subcellularLocation>
</comment>
<dbReference type="InterPro" id="IPR007118">
    <property type="entry name" value="Expan_Lol_pI"/>
</dbReference>
<dbReference type="InterPro" id="IPR009009">
    <property type="entry name" value="RlpA-like_DPBB"/>
</dbReference>
<keyword evidence="3 6" id="KW-0964">Secreted</keyword>
<feature type="domain" description="Expansin-like EG45" evidence="7">
    <location>
        <begin position="5"/>
        <end position="96"/>
    </location>
</feature>
<dbReference type="PANTHER" id="PTHR31867">
    <property type="entry name" value="EXPANSIN-A15"/>
    <property type="match status" value="1"/>
</dbReference>
<name>A0ABP0WSM8_9BRYO</name>
<keyword evidence="10" id="KW-1185">Reference proteome</keyword>
<reference evidence="9" key="1">
    <citation type="submission" date="2024-02" db="EMBL/GenBank/DDBJ databases">
        <authorList>
            <consortium name="ELIXIR-Norway"/>
            <consortium name="Elixir Norway"/>
        </authorList>
    </citation>
    <scope>NUCLEOTIDE SEQUENCE</scope>
</reference>
<proteinExistence type="inferred from homology"/>
<comment type="similarity">
    <text evidence="1 6">Belongs to the expansin family. Expansin A subfamily.</text>
</comment>
<dbReference type="SUPFAM" id="SSF50685">
    <property type="entry name" value="Barwin-like endoglucanases"/>
    <property type="match status" value="1"/>
</dbReference>
<dbReference type="CDD" id="cd22274">
    <property type="entry name" value="DPBB_EXPA_N"/>
    <property type="match status" value="1"/>
</dbReference>
<dbReference type="InterPro" id="IPR007117">
    <property type="entry name" value="Expansin_CBD"/>
</dbReference>
<dbReference type="PRINTS" id="PR01226">
    <property type="entry name" value="EXPANSIN"/>
</dbReference>
<evidence type="ECO:0000313" key="9">
    <source>
        <dbReference type="EMBL" id="CAK9269853.1"/>
    </source>
</evidence>
<evidence type="ECO:0000256" key="5">
    <source>
        <dbReference type="ARBA" id="ARBA00023136"/>
    </source>
</evidence>
<evidence type="ECO:0000256" key="1">
    <source>
        <dbReference type="ARBA" id="ARBA00005392"/>
    </source>
</evidence>
<keyword evidence="6" id="KW-0961">Cell wall biogenesis/degradation</keyword>
<dbReference type="Gene3D" id="2.40.40.10">
    <property type="entry name" value="RlpA-like domain"/>
    <property type="match status" value="1"/>
</dbReference>
<evidence type="ECO:0000256" key="4">
    <source>
        <dbReference type="ARBA" id="ARBA00022729"/>
    </source>
</evidence>
<comment type="function">
    <text evidence="6">Causes loosening and extension of plant cell walls by disrupting non-covalent bonding between cellulose microfibrils and matrix glucans. No enzymatic activity has been found.</text>
</comment>
<protein>
    <recommendedName>
        <fullName evidence="6">Expansin</fullName>
    </recommendedName>
</protein>
<dbReference type="InterPro" id="IPR007112">
    <property type="entry name" value="Expansin/allergen_DPBB_dom"/>
</dbReference>
<evidence type="ECO:0000259" key="8">
    <source>
        <dbReference type="PROSITE" id="PS50843"/>
    </source>
</evidence>
<organism evidence="9 10">
    <name type="scientific">Sphagnum jensenii</name>
    <dbReference type="NCBI Taxonomy" id="128206"/>
    <lineage>
        <taxon>Eukaryota</taxon>
        <taxon>Viridiplantae</taxon>
        <taxon>Streptophyta</taxon>
        <taxon>Embryophyta</taxon>
        <taxon>Bryophyta</taxon>
        <taxon>Sphagnophytina</taxon>
        <taxon>Sphagnopsida</taxon>
        <taxon>Sphagnales</taxon>
        <taxon>Sphagnaceae</taxon>
        <taxon>Sphagnum</taxon>
    </lineage>
</organism>
<dbReference type="Pfam" id="PF01357">
    <property type="entry name" value="Expansin_C"/>
    <property type="match status" value="1"/>
</dbReference>
<evidence type="ECO:0000256" key="2">
    <source>
        <dbReference type="ARBA" id="ARBA00022512"/>
    </source>
</evidence>
<dbReference type="PROSITE" id="PS50842">
    <property type="entry name" value="EXPANSIN_EG45"/>
    <property type="match status" value="1"/>
</dbReference>
<accession>A0ABP0WSM8</accession>
<dbReference type="Proteomes" id="UP001497444">
    <property type="component" value="Chromosome 3"/>
</dbReference>
<sequence>MVTPAGACGYKNLYVQGCGTQTAALSTVLFNRGYSCGGSYEIRCVATKWCWPLQPSTVITATNLCPPNWVKDSNNGGWCNPPRCHFDMAKPAFRKIVNSKCWHCSHTIPQGNRSWHIVFITNVAGPGDLILVYIKGSRARWILMSHNWGVGYQVFQGLLGQKPLLHACLRLHS</sequence>
<dbReference type="InterPro" id="IPR036749">
    <property type="entry name" value="Expansin_CBD_sf"/>
</dbReference>
<dbReference type="Pfam" id="PF03330">
    <property type="entry name" value="DPBB_1"/>
    <property type="match status" value="1"/>
</dbReference>
<evidence type="ECO:0000256" key="3">
    <source>
        <dbReference type="ARBA" id="ARBA00022525"/>
    </source>
</evidence>
<keyword evidence="4" id="KW-0732">Signal</keyword>
<dbReference type="InterPro" id="IPR036908">
    <property type="entry name" value="RlpA-like_sf"/>
</dbReference>
<evidence type="ECO:0000256" key="6">
    <source>
        <dbReference type="RuleBase" id="RU365023"/>
    </source>
</evidence>
<dbReference type="SUPFAM" id="SSF49590">
    <property type="entry name" value="PHL pollen allergen"/>
    <property type="match status" value="1"/>
</dbReference>
<evidence type="ECO:0000259" key="7">
    <source>
        <dbReference type="PROSITE" id="PS50842"/>
    </source>
</evidence>
<dbReference type="PROSITE" id="PS50843">
    <property type="entry name" value="EXPANSIN_CBD"/>
    <property type="match status" value="1"/>
</dbReference>
<dbReference type="InterPro" id="IPR002963">
    <property type="entry name" value="Expansin"/>
</dbReference>
<feature type="domain" description="Expansin-like CBD" evidence="8">
    <location>
        <begin position="114"/>
        <end position="173"/>
    </location>
</feature>
<keyword evidence="2 6" id="KW-0134">Cell wall</keyword>
<dbReference type="PRINTS" id="PR01225">
    <property type="entry name" value="EXPANSNFAMLY"/>
</dbReference>